<dbReference type="Proteomes" id="UP000646523">
    <property type="component" value="Unassembled WGS sequence"/>
</dbReference>
<dbReference type="EMBL" id="BMNH01000004">
    <property type="protein sequence ID" value="GGO66552.1"/>
    <property type="molecule type" value="Genomic_DNA"/>
</dbReference>
<feature type="region of interest" description="Disordered" evidence="1">
    <location>
        <begin position="27"/>
        <end position="72"/>
    </location>
</feature>
<reference evidence="2" key="1">
    <citation type="journal article" date="2014" name="Int. J. Syst. Evol. Microbiol.">
        <title>Complete genome sequence of Corynebacterium casei LMG S-19264T (=DSM 44701T), isolated from a smear-ripened cheese.</title>
        <authorList>
            <consortium name="US DOE Joint Genome Institute (JGI-PGF)"/>
            <person name="Walter F."/>
            <person name="Albersmeier A."/>
            <person name="Kalinowski J."/>
            <person name="Ruckert C."/>
        </authorList>
    </citation>
    <scope>NUCLEOTIDE SEQUENCE</scope>
    <source>
        <strain evidence="2">CGMCC 4.7368</strain>
    </source>
</reference>
<feature type="compositionally biased region" description="Low complexity" evidence="1">
    <location>
        <begin position="62"/>
        <end position="72"/>
    </location>
</feature>
<organism evidence="2 3">
    <name type="scientific">Nonomuraea cavernae</name>
    <dbReference type="NCBI Taxonomy" id="2045107"/>
    <lineage>
        <taxon>Bacteria</taxon>
        <taxon>Bacillati</taxon>
        <taxon>Actinomycetota</taxon>
        <taxon>Actinomycetes</taxon>
        <taxon>Streptosporangiales</taxon>
        <taxon>Streptosporangiaceae</taxon>
        <taxon>Nonomuraea</taxon>
    </lineage>
</organism>
<evidence type="ECO:0000256" key="1">
    <source>
        <dbReference type="SAM" id="MobiDB-lite"/>
    </source>
</evidence>
<sequence length="125" mass="13021">MAGPPRRAGTRRGASAGRVVVRGFAGYQKGNPFSRQGSGQVGGGKALTPRTHPENGSPITFRPRAPAAGPGRVPRRVEQVLAPGGLGGIQERALAATAGGIHVVRSESFKGIRVPFSRRSFADLR</sequence>
<evidence type="ECO:0000313" key="3">
    <source>
        <dbReference type="Proteomes" id="UP000646523"/>
    </source>
</evidence>
<protein>
    <submittedName>
        <fullName evidence="2">Uncharacterized protein</fullName>
    </submittedName>
</protein>
<name>A0A918DI57_9ACTN</name>
<evidence type="ECO:0000313" key="2">
    <source>
        <dbReference type="EMBL" id="GGO66552.1"/>
    </source>
</evidence>
<accession>A0A918DI57</accession>
<reference evidence="2" key="2">
    <citation type="submission" date="2020-09" db="EMBL/GenBank/DDBJ databases">
        <authorList>
            <person name="Sun Q."/>
            <person name="Zhou Y."/>
        </authorList>
    </citation>
    <scope>NUCLEOTIDE SEQUENCE</scope>
    <source>
        <strain evidence="2">CGMCC 4.7368</strain>
    </source>
</reference>
<dbReference type="AlphaFoldDB" id="A0A918DI57"/>
<proteinExistence type="predicted"/>
<comment type="caution">
    <text evidence="2">The sequence shown here is derived from an EMBL/GenBank/DDBJ whole genome shotgun (WGS) entry which is preliminary data.</text>
</comment>
<gene>
    <name evidence="2" type="ORF">GCM10012289_20840</name>
</gene>
<keyword evidence="3" id="KW-1185">Reference proteome</keyword>